<reference evidence="3" key="1">
    <citation type="submission" date="2018-06" db="EMBL/GenBank/DDBJ databases">
        <authorList>
            <person name="Zhirakovskaya E."/>
        </authorList>
    </citation>
    <scope>NUCLEOTIDE SEQUENCE</scope>
</reference>
<feature type="domain" description="PBP" evidence="2">
    <location>
        <begin position="32"/>
        <end position="266"/>
    </location>
</feature>
<dbReference type="Gene3D" id="3.40.190.10">
    <property type="entry name" value="Periplasmic binding protein-like II"/>
    <property type="match status" value="2"/>
</dbReference>
<dbReference type="InterPro" id="IPR024370">
    <property type="entry name" value="PBP_domain"/>
</dbReference>
<name>A0A3B1DT70_9ZZZZ</name>
<gene>
    <name evidence="3" type="ORF">MNBD_PLANCTO02-948</name>
</gene>
<accession>A0A3B1DT70</accession>
<evidence type="ECO:0000256" key="1">
    <source>
        <dbReference type="ARBA" id="ARBA00022729"/>
    </source>
</evidence>
<sequence>MPEKTSLVSSVLCIAFSIMCCSCTNSGNPQGGSSTQSQQLVLTGSSTVAPLAMEIGKRFESLHPGVRVDVQTGGSSRGIADVRRGLADIGMASRALKPEEKLLAFPIARDGVCVILHRDNPVKALSNKQIVAIYSDKINNWKDVGGLDAPITVVNKAEGRATLEVFLHHFGFNNSMIKADVVIGDNEQGIKTVAGNPNAIGYVSVGTAEYDFQNGVKIKLLPASRVKASTENLANGSFPISRPLNFVTKTKPEGLIKEFIEFAQSNQVHDLVKGLHFVPTTK</sequence>
<evidence type="ECO:0000259" key="2">
    <source>
        <dbReference type="Pfam" id="PF12849"/>
    </source>
</evidence>
<evidence type="ECO:0000313" key="3">
    <source>
        <dbReference type="EMBL" id="VAX39364.1"/>
    </source>
</evidence>
<organism evidence="3">
    <name type="scientific">hydrothermal vent metagenome</name>
    <dbReference type="NCBI Taxonomy" id="652676"/>
    <lineage>
        <taxon>unclassified sequences</taxon>
        <taxon>metagenomes</taxon>
        <taxon>ecological metagenomes</taxon>
    </lineage>
</organism>
<dbReference type="PANTHER" id="PTHR30570">
    <property type="entry name" value="PERIPLASMIC PHOSPHATE BINDING COMPONENT OF PHOSPHATE ABC TRANSPORTER"/>
    <property type="match status" value="1"/>
</dbReference>
<dbReference type="PANTHER" id="PTHR30570:SF1">
    <property type="entry name" value="PHOSPHATE-BINDING PROTEIN PSTS"/>
    <property type="match status" value="1"/>
</dbReference>
<dbReference type="CDD" id="cd13653">
    <property type="entry name" value="PBP2_phosphate_like_1"/>
    <property type="match status" value="1"/>
</dbReference>
<dbReference type="InterPro" id="IPR050811">
    <property type="entry name" value="Phosphate_ABC_transporter"/>
</dbReference>
<protein>
    <submittedName>
        <fullName evidence="3">Phosphate ABC transporter, periplasmic phosphate-binding protein PstS (TC 3.A.1.7.1)</fullName>
    </submittedName>
</protein>
<dbReference type="SUPFAM" id="SSF53850">
    <property type="entry name" value="Periplasmic binding protein-like II"/>
    <property type="match status" value="1"/>
</dbReference>
<dbReference type="Pfam" id="PF12849">
    <property type="entry name" value="PBP_like_2"/>
    <property type="match status" value="1"/>
</dbReference>
<dbReference type="AlphaFoldDB" id="A0A3B1DT70"/>
<keyword evidence="1" id="KW-0732">Signal</keyword>
<dbReference type="EMBL" id="UOGL01000323">
    <property type="protein sequence ID" value="VAX39364.1"/>
    <property type="molecule type" value="Genomic_DNA"/>
</dbReference>
<proteinExistence type="predicted"/>